<keyword evidence="1" id="KW-0812">Transmembrane</keyword>
<accession>A0A8S4GC78</accession>
<keyword evidence="1" id="KW-0472">Membrane</keyword>
<dbReference type="InterPro" id="IPR011626">
    <property type="entry name" value="Alpha-macroglobulin_TED"/>
</dbReference>
<reference evidence="3" key="1">
    <citation type="submission" date="2020-11" db="EMBL/GenBank/DDBJ databases">
        <authorList>
            <person name="Whiteford S."/>
        </authorList>
    </citation>
    <scope>NUCLEOTIDE SEQUENCE</scope>
</reference>
<evidence type="ECO:0000259" key="2">
    <source>
        <dbReference type="SMART" id="SM01361"/>
    </source>
</evidence>
<comment type="caution">
    <text evidence="3">The sequence shown here is derived from an EMBL/GenBank/DDBJ whole genome shotgun (WGS) entry which is preliminary data.</text>
</comment>
<feature type="transmembrane region" description="Helical" evidence="1">
    <location>
        <begin position="366"/>
        <end position="389"/>
    </location>
</feature>
<feature type="domain" description="Alpha-macroglobulin receptor-binding" evidence="2">
    <location>
        <begin position="247"/>
        <end position="338"/>
    </location>
</feature>
<dbReference type="InterPro" id="IPR008930">
    <property type="entry name" value="Terpenoid_cyclase/PrenylTrfase"/>
</dbReference>
<dbReference type="InterPro" id="IPR009048">
    <property type="entry name" value="A-macroglobulin_rcpt-bd"/>
</dbReference>
<dbReference type="PANTHER" id="PTHR11412">
    <property type="entry name" value="MACROGLOBULIN / COMPLEMENT"/>
    <property type="match status" value="1"/>
</dbReference>
<dbReference type="Proteomes" id="UP000653454">
    <property type="component" value="Unassembled WGS sequence"/>
</dbReference>
<evidence type="ECO:0000313" key="4">
    <source>
        <dbReference type="Proteomes" id="UP000653454"/>
    </source>
</evidence>
<evidence type="ECO:0000256" key="1">
    <source>
        <dbReference type="SAM" id="Phobius"/>
    </source>
</evidence>
<dbReference type="InterPro" id="IPR050473">
    <property type="entry name" value="A2M/Complement_sys"/>
</dbReference>
<dbReference type="GO" id="GO:0005615">
    <property type="term" value="C:extracellular space"/>
    <property type="evidence" value="ECO:0007669"/>
    <property type="project" value="InterPro"/>
</dbReference>
<gene>
    <name evidence="3" type="ORF">PLXY2_LOCUS14716</name>
</gene>
<organism evidence="3 4">
    <name type="scientific">Plutella xylostella</name>
    <name type="common">Diamondback moth</name>
    <name type="synonym">Plutella maculipennis</name>
    <dbReference type="NCBI Taxonomy" id="51655"/>
    <lineage>
        <taxon>Eukaryota</taxon>
        <taxon>Metazoa</taxon>
        <taxon>Ecdysozoa</taxon>
        <taxon>Arthropoda</taxon>
        <taxon>Hexapoda</taxon>
        <taxon>Insecta</taxon>
        <taxon>Pterygota</taxon>
        <taxon>Neoptera</taxon>
        <taxon>Endopterygota</taxon>
        <taxon>Lepidoptera</taxon>
        <taxon>Glossata</taxon>
        <taxon>Ditrysia</taxon>
        <taxon>Yponomeutoidea</taxon>
        <taxon>Plutellidae</taxon>
        <taxon>Plutella</taxon>
    </lineage>
</organism>
<name>A0A8S4GC78_PLUXY</name>
<sequence>MKLLDDFGSPYDLAVVAYALTFAKAPSSEHAYVLLKKRQRSEGGLVYWGKERVPQPPYKMENQKPFLLPRLPYKYDSSNIATTAYALLACMEHQDDNEPIVMWLNSQRLTDEGWASTQDTYIALRALIEYTNRARLRDVSALTVSVDAVALRGPAAALTVRNEQLATEHTVHIPEAWGTVKVTAKGAGYAILQMSVTYNVDIAKFQTQPPQRAFSLLTHAHFHGRNQSHIEYQTCASWTYLDESPRSGMAVLDVGIPTGYMVQQQRLDAYVLSRAVPTLQRAKYLPTKVLFYLDYLDPEPTCVNFTVERWFPVANMSRYLAVRVYDYYSPERFNETIFDALPTYLLNICEVCGSSQCPYCAIYNHALRAAAAAPLLIVAVVVAVAGYVAPVGRLRV</sequence>
<dbReference type="PANTHER" id="PTHR11412:SF172">
    <property type="entry name" value="LD23292P"/>
    <property type="match status" value="1"/>
</dbReference>
<dbReference type="SUPFAM" id="SSF48239">
    <property type="entry name" value="Terpenoid cyclases/Protein prenyltransferases"/>
    <property type="match status" value="1"/>
</dbReference>
<proteinExistence type="predicted"/>
<dbReference type="AlphaFoldDB" id="A0A8S4GC78"/>
<dbReference type="InterPro" id="IPR036595">
    <property type="entry name" value="A-macroglobulin_rcpt-bd_sf"/>
</dbReference>
<dbReference type="SUPFAM" id="SSF49410">
    <property type="entry name" value="Alpha-macroglobulin receptor domain"/>
    <property type="match status" value="1"/>
</dbReference>
<dbReference type="SMART" id="SM01361">
    <property type="entry name" value="A2M_recep"/>
    <property type="match status" value="1"/>
</dbReference>
<protein>
    <submittedName>
        <fullName evidence="3">(diamondback moth) hypothetical protein</fullName>
    </submittedName>
</protein>
<dbReference type="Pfam" id="PF07678">
    <property type="entry name" value="TED_complement"/>
    <property type="match status" value="1"/>
</dbReference>
<dbReference type="Gene3D" id="2.60.40.690">
    <property type="entry name" value="Alpha-macroglobulin, receptor-binding domain"/>
    <property type="match status" value="1"/>
</dbReference>
<dbReference type="Pfam" id="PF07677">
    <property type="entry name" value="A2M_recep"/>
    <property type="match status" value="1"/>
</dbReference>
<dbReference type="EMBL" id="CAJHNJ030000141">
    <property type="protein sequence ID" value="CAG9136452.1"/>
    <property type="molecule type" value="Genomic_DNA"/>
</dbReference>
<keyword evidence="1" id="KW-1133">Transmembrane helix</keyword>
<evidence type="ECO:0000313" key="3">
    <source>
        <dbReference type="EMBL" id="CAG9136452.1"/>
    </source>
</evidence>
<dbReference type="Gene3D" id="1.50.10.20">
    <property type="match status" value="1"/>
</dbReference>
<keyword evidence="4" id="KW-1185">Reference proteome</keyword>